<evidence type="ECO:0000313" key="4">
    <source>
        <dbReference type="Proteomes" id="UP000070544"/>
    </source>
</evidence>
<dbReference type="CDD" id="cd09917">
    <property type="entry name" value="F-box_SF"/>
    <property type="match status" value="1"/>
</dbReference>
<evidence type="ECO:0000313" key="3">
    <source>
        <dbReference type="EMBL" id="KXS16220.1"/>
    </source>
</evidence>
<evidence type="ECO:0000259" key="2">
    <source>
        <dbReference type="PROSITE" id="PS50181"/>
    </source>
</evidence>
<name>A0A139AHI4_GONPJ</name>
<sequence>MQESPSELPISVSSSPAGINRLPLETFHRIFRLLPPRTFYATVPLVCRAFRAATVNAIPGCPGGNTVAIDCSVTLSFDPPDDSDFDAVQYADVERRISCEFFCPVEFSLVAAEAEAENNVAWTSFRATVFVYPRTSFGDDGVNLRELLSSFVTENAPLHFIGLLGRSGIVFNVANISQVTLVGRDLCQEVDITFKYKTFRGRTSRQTALVSPKVLAGEVCIKNEAIRVPDGWTEDTAKKDCTDEWRRTIGIGDDDRSSNLLSAPRRKLQRKSQE</sequence>
<dbReference type="EMBL" id="KQ965754">
    <property type="protein sequence ID" value="KXS16220.1"/>
    <property type="molecule type" value="Genomic_DNA"/>
</dbReference>
<accession>A0A139AHI4</accession>
<reference evidence="3 4" key="1">
    <citation type="journal article" date="2015" name="Genome Biol. Evol.">
        <title>Phylogenomic analyses indicate that early fungi evolved digesting cell walls of algal ancestors of land plants.</title>
        <authorList>
            <person name="Chang Y."/>
            <person name="Wang S."/>
            <person name="Sekimoto S."/>
            <person name="Aerts A.L."/>
            <person name="Choi C."/>
            <person name="Clum A."/>
            <person name="LaButti K.M."/>
            <person name="Lindquist E.A."/>
            <person name="Yee Ngan C."/>
            <person name="Ohm R.A."/>
            <person name="Salamov A.A."/>
            <person name="Grigoriev I.V."/>
            <person name="Spatafora J.W."/>
            <person name="Berbee M.L."/>
        </authorList>
    </citation>
    <scope>NUCLEOTIDE SEQUENCE [LARGE SCALE GENOMIC DNA]</scope>
    <source>
        <strain evidence="3 4">JEL478</strain>
    </source>
</reference>
<feature type="compositionally biased region" description="Basic residues" evidence="1">
    <location>
        <begin position="264"/>
        <end position="274"/>
    </location>
</feature>
<dbReference type="PROSITE" id="PS50181">
    <property type="entry name" value="FBOX"/>
    <property type="match status" value="1"/>
</dbReference>
<dbReference type="SUPFAM" id="SSF81383">
    <property type="entry name" value="F-box domain"/>
    <property type="match status" value="1"/>
</dbReference>
<keyword evidence="4" id="KW-1185">Reference proteome</keyword>
<dbReference type="Proteomes" id="UP000070544">
    <property type="component" value="Unassembled WGS sequence"/>
</dbReference>
<organism evidence="3 4">
    <name type="scientific">Gonapodya prolifera (strain JEL478)</name>
    <name type="common">Monoblepharis prolifera</name>
    <dbReference type="NCBI Taxonomy" id="1344416"/>
    <lineage>
        <taxon>Eukaryota</taxon>
        <taxon>Fungi</taxon>
        <taxon>Fungi incertae sedis</taxon>
        <taxon>Chytridiomycota</taxon>
        <taxon>Chytridiomycota incertae sedis</taxon>
        <taxon>Monoblepharidomycetes</taxon>
        <taxon>Monoblepharidales</taxon>
        <taxon>Gonapodyaceae</taxon>
        <taxon>Gonapodya</taxon>
    </lineage>
</organism>
<feature type="region of interest" description="Disordered" evidence="1">
    <location>
        <begin position="251"/>
        <end position="274"/>
    </location>
</feature>
<gene>
    <name evidence="3" type="ORF">M427DRAFT_43707</name>
</gene>
<protein>
    <recommendedName>
        <fullName evidence="2">F-box domain-containing protein</fullName>
    </recommendedName>
</protein>
<proteinExistence type="predicted"/>
<dbReference type="InterPro" id="IPR001810">
    <property type="entry name" value="F-box_dom"/>
</dbReference>
<dbReference type="InterPro" id="IPR036047">
    <property type="entry name" value="F-box-like_dom_sf"/>
</dbReference>
<evidence type="ECO:0000256" key="1">
    <source>
        <dbReference type="SAM" id="MobiDB-lite"/>
    </source>
</evidence>
<feature type="domain" description="F-box" evidence="2">
    <location>
        <begin position="16"/>
        <end position="51"/>
    </location>
</feature>
<dbReference type="AlphaFoldDB" id="A0A139AHI4"/>